<comment type="caution">
    <text evidence="1">The sequence shown here is derived from an EMBL/GenBank/DDBJ whole genome shotgun (WGS) entry which is preliminary data.</text>
</comment>
<proteinExistence type="predicted"/>
<feature type="non-terminal residue" evidence="1">
    <location>
        <position position="1"/>
    </location>
</feature>
<keyword evidence="2" id="KW-1185">Reference proteome</keyword>
<dbReference type="Proteomes" id="UP000265520">
    <property type="component" value="Unassembled WGS sequence"/>
</dbReference>
<accession>A0A392U5D5</accession>
<name>A0A392U5D5_9FABA</name>
<dbReference type="AlphaFoldDB" id="A0A392U5D5"/>
<evidence type="ECO:0000313" key="1">
    <source>
        <dbReference type="EMBL" id="MCI67997.1"/>
    </source>
</evidence>
<organism evidence="1 2">
    <name type="scientific">Trifolium medium</name>
    <dbReference type="NCBI Taxonomy" id="97028"/>
    <lineage>
        <taxon>Eukaryota</taxon>
        <taxon>Viridiplantae</taxon>
        <taxon>Streptophyta</taxon>
        <taxon>Embryophyta</taxon>
        <taxon>Tracheophyta</taxon>
        <taxon>Spermatophyta</taxon>
        <taxon>Magnoliopsida</taxon>
        <taxon>eudicotyledons</taxon>
        <taxon>Gunneridae</taxon>
        <taxon>Pentapetalae</taxon>
        <taxon>rosids</taxon>
        <taxon>fabids</taxon>
        <taxon>Fabales</taxon>
        <taxon>Fabaceae</taxon>
        <taxon>Papilionoideae</taxon>
        <taxon>50 kb inversion clade</taxon>
        <taxon>NPAAA clade</taxon>
        <taxon>Hologalegina</taxon>
        <taxon>IRL clade</taxon>
        <taxon>Trifolieae</taxon>
        <taxon>Trifolium</taxon>
    </lineage>
</organism>
<reference evidence="1 2" key="1">
    <citation type="journal article" date="2018" name="Front. Plant Sci.">
        <title>Red Clover (Trifolium pratense) and Zigzag Clover (T. medium) - A Picture of Genomic Similarities and Differences.</title>
        <authorList>
            <person name="Dluhosova J."/>
            <person name="Istvanek J."/>
            <person name="Nedelnik J."/>
            <person name="Repkova J."/>
        </authorList>
    </citation>
    <scope>NUCLEOTIDE SEQUENCE [LARGE SCALE GENOMIC DNA]</scope>
    <source>
        <strain evidence="2">cv. 10/8</strain>
        <tissue evidence="1">Leaf</tissue>
    </source>
</reference>
<dbReference type="EMBL" id="LXQA010728439">
    <property type="protein sequence ID" value="MCI67997.1"/>
    <property type="molecule type" value="Genomic_DNA"/>
</dbReference>
<protein>
    <submittedName>
        <fullName evidence="1">Uncharacterized protein</fullName>
    </submittedName>
</protein>
<evidence type="ECO:0000313" key="2">
    <source>
        <dbReference type="Proteomes" id="UP000265520"/>
    </source>
</evidence>
<sequence>VAERARRQLSLSLASDPEIHCFASPELAERGLARVN</sequence>